<dbReference type="OrthoDB" id="5294870at2"/>
<dbReference type="NCBIfam" id="TIGR02118">
    <property type="entry name" value="EthD family reductase"/>
    <property type="match status" value="1"/>
</dbReference>
<comment type="caution">
    <text evidence="1">The sequence shown here is derived from an EMBL/GenBank/DDBJ whole genome shotgun (WGS) entry which is preliminary data.</text>
</comment>
<dbReference type="RefSeq" id="WP_068378458.1">
    <property type="nucleotide sequence ID" value="NZ_LSNE01000007.1"/>
</dbReference>
<gene>
    <name evidence="1" type="ORF">AX660_18215</name>
</gene>
<dbReference type="InterPro" id="IPR009799">
    <property type="entry name" value="EthD_dom"/>
</dbReference>
<evidence type="ECO:0000313" key="2">
    <source>
        <dbReference type="Proteomes" id="UP000070299"/>
    </source>
</evidence>
<dbReference type="SUPFAM" id="SSF54909">
    <property type="entry name" value="Dimeric alpha+beta barrel"/>
    <property type="match status" value="1"/>
</dbReference>
<protein>
    <submittedName>
        <fullName evidence="1">Ethyl tert-butyl ether degradation protein EthD</fullName>
    </submittedName>
</protein>
<sequence length="105" mass="11585">MSDVKLMVLYPQPKDLVQFEKDYQEHIALFHQQTGIPSDARPYSVTKFFPTPLGASPFYQMFSMPFPSLEALQQTMSSPAMQIIAADAVRISSGVAPAVLMGSES</sequence>
<reference evidence="2" key="1">
    <citation type="submission" date="2016-02" db="EMBL/GenBank/DDBJ databases">
        <authorList>
            <person name="Schultz-Johansen M."/>
            <person name="Glaring M.A."/>
            <person name="Bech P.K."/>
            <person name="Stougaard P."/>
        </authorList>
    </citation>
    <scope>NUCLEOTIDE SEQUENCE [LARGE SCALE GENOMIC DNA]</scope>
    <source>
        <strain evidence="2">S66</strain>
    </source>
</reference>
<dbReference type="GO" id="GO:0016491">
    <property type="term" value="F:oxidoreductase activity"/>
    <property type="evidence" value="ECO:0007669"/>
    <property type="project" value="InterPro"/>
</dbReference>
<dbReference type="InterPro" id="IPR011008">
    <property type="entry name" value="Dimeric_a/b-barrel"/>
</dbReference>
<dbReference type="Gene3D" id="3.30.70.100">
    <property type="match status" value="1"/>
</dbReference>
<keyword evidence="2" id="KW-1185">Reference proteome</keyword>
<organism evidence="1 2">
    <name type="scientific">Paraglaciecola hydrolytica</name>
    <dbReference type="NCBI Taxonomy" id="1799789"/>
    <lineage>
        <taxon>Bacteria</taxon>
        <taxon>Pseudomonadati</taxon>
        <taxon>Pseudomonadota</taxon>
        <taxon>Gammaproteobacteria</taxon>
        <taxon>Alteromonadales</taxon>
        <taxon>Alteromonadaceae</taxon>
        <taxon>Paraglaciecola</taxon>
    </lineage>
</organism>
<accession>A0A135ZZA4</accession>
<dbReference type="EMBL" id="LSNE01000007">
    <property type="protein sequence ID" value="KXI28305.1"/>
    <property type="molecule type" value="Genomic_DNA"/>
</dbReference>
<dbReference type="AlphaFoldDB" id="A0A135ZZA4"/>
<proteinExistence type="predicted"/>
<name>A0A135ZZA4_9ALTE</name>
<dbReference type="Proteomes" id="UP000070299">
    <property type="component" value="Unassembled WGS sequence"/>
</dbReference>
<evidence type="ECO:0000313" key="1">
    <source>
        <dbReference type="EMBL" id="KXI28305.1"/>
    </source>
</evidence>